<dbReference type="Proteomes" id="UP001595872">
    <property type="component" value="Unassembled WGS sequence"/>
</dbReference>
<organism evidence="2 3">
    <name type="scientific">Actinomadura gamaensis</name>
    <dbReference type="NCBI Taxonomy" id="1763541"/>
    <lineage>
        <taxon>Bacteria</taxon>
        <taxon>Bacillati</taxon>
        <taxon>Actinomycetota</taxon>
        <taxon>Actinomycetes</taxon>
        <taxon>Streptosporangiales</taxon>
        <taxon>Thermomonosporaceae</taxon>
        <taxon>Actinomadura</taxon>
    </lineage>
</organism>
<reference evidence="3" key="1">
    <citation type="journal article" date="2019" name="Int. J. Syst. Evol. Microbiol.">
        <title>The Global Catalogue of Microorganisms (GCM) 10K type strain sequencing project: providing services to taxonomists for standard genome sequencing and annotation.</title>
        <authorList>
            <consortium name="The Broad Institute Genomics Platform"/>
            <consortium name="The Broad Institute Genome Sequencing Center for Infectious Disease"/>
            <person name="Wu L."/>
            <person name="Ma J."/>
        </authorList>
    </citation>
    <scope>NUCLEOTIDE SEQUENCE [LARGE SCALE GENOMIC DNA]</scope>
    <source>
        <strain evidence="3">KLKA75</strain>
    </source>
</reference>
<dbReference type="RefSeq" id="WP_378258715.1">
    <property type="nucleotide sequence ID" value="NZ_JBHSIT010000007.1"/>
</dbReference>
<dbReference type="Pfam" id="PF13480">
    <property type="entry name" value="Acetyltransf_6"/>
    <property type="match status" value="1"/>
</dbReference>
<evidence type="ECO:0000313" key="3">
    <source>
        <dbReference type="Proteomes" id="UP001595872"/>
    </source>
</evidence>
<feature type="domain" description="BioF2-like acetyltransferase" evidence="1">
    <location>
        <begin position="184"/>
        <end position="328"/>
    </location>
</feature>
<comment type="caution">
    <text evidence="2">The sequence shown here is derived from an EMBL/GenBank/DDBJ whole genome shotgun (WGS) entry which is preliminary data.</text>
</comment>
<gene>
    <name evidence="2" type="ORF">ACFPCY_23975</name>
</gene>
<evidence type="ECO:0000259" key="1">
    <source>
        <dbReference type="Pfam" id="PF13480"/>
    </source>
</evidence>
<dbReference type="InterPro" id="IPR038740">
    <property type="entry name" value="BioF2-like_GNAT_dom"/>
</dbReference>
<sequence length="381" mass="42169">MSLHPSSHPSSLRTDAARWHTGVHRDDSAWEVLREDWDDLYERSGATPFQSFAWNAAWWRHYGGPGRLRLVTVRRDGRLVALAPLTLRRRYGHRVLAPLAAAQSDHTDVLIDPGHAVTAAGRLAEALLDEPGWSVLDFPEVMPNGAVARLAEHWSPPSRREPSSVCLCLPACEPAEFTARFPRRTAGKLRARLRKIEAHGLDVRQIAPDEARRAVGEMLRLHHRQWQGRGINAEHLRPRFAAMLTDAAASMIASGQAALTEYRRGGLLVASDLVVIGPDWVGAYLYGAEPGLRTGMDVSLMLLTNDLRLACGQGRPSLSLLRGQEEYKLKWQPTPVQNERIVLCRSARAAGYLGLVAGRGRLTRIRRAARARAARAAGPHD</sequence>
<dbReference type="SUPFAM" id="SSF55729">
    <property type="entry name" value="Acyl-CoA N-acyltransferases (Nat)"/>
    <property type="match status" value="2"/>
</dbReference>
<dbReference type="EMBL" id="JBHSIT010000007">
    <property type="protein sequence ID" value="MFC4910393.1"/>
    <property type="molecule type" value="Genomic_DNA"/>
</dbReference>
<evidence type="ECO:0000313" key="2">
    <source>
        <dbReference type="EMBL" id="MFC4910393.1"/>
    </source>
</evidence>
<name>A0ABV9U3G9_9ACTN</name>
<proteinExistence type="predicted"/>
<keyword evidence="3" id="KW-1185">Reference proteome</keyword>
<dbReference type="InterPro" id="IPR016181">
    <property type="entry name" value="Acyl_CoA_acyltransferase"/>
</dbReference>
<protein>
    <submittedName>
        <fullName evidence="2">GNAT family N-acetyltransferase</fullName>
    </submittedName>
</protein>
<accession>A0ABV9U3G9</accession>